<feature type="chain" id="PRO_5028026485" evidence="2">
    <location>
        <begin position="19"/>
        <end position="91"/>
    </location>
</feature>
<organism evidence="3 4">
    <name type="scientific">Pyricularia grisea</name>
    <name type="common">Crabgrass-specific blast fungus</name>
    <name type="synonym">Magnaporthe grisea</name>
    <dbReference type="NCBI Taxonomy" id="148305"/>
    <lineage>
        <taxon>Eukaryota</taxon>
        <taxon>Fungi</taxon>
        <taxon>Dikarya</taxon>
        <taxon>Ascomycota</taxon>
        <taxon>Pezizomycotina</taxon>
        <taxon>Sordariomycetes</taxon>
        <taxon>Sordariomycetidae</taxon>
        <taxon>Magnaporthales</taxon>
        <taxon>Pyriculariaceae</taxon>
        <taxon>Pyricularia</taxon>
    </lineage>
</organism>
<dbReference type="RefSeq" id="XP_030987264.1">
    <property type="nucleotide sequence ID" value="XM_031122381.1"/>
</dbReference>
<reference evidence="4" key="1">
    <citation type="journal article" date="2019" name="Mol. Biol. Evol.">
        <title>Blast fungal genomes show frequent chromosomal changes, gene gains and losses, and effector gene turnover.</title>
        <authorList>
            <person name="Gomez Luciano L.B."/>
            <person name="Jason Tsai I."/>
            <person name="Chuma I."/>
            <person name="Tosa Y."/>
            <person name="Chen Y.H."/>
            <person name="Li J.Y."/>
            <person name="Li M.Y."/>
            <person name="Jade Lu M.Y."/>
            <person name="Nakayashiki H."/>
            <person name="Li W.H."/>
        </authorList>
    </citation>
    <scope>NUCLEOTIDE SEQUENCE</scope>
    <source>
        <strain evidence="4">NI907</strain>
    </source>
</reference>
<sequence length="91" mass="9534">MHIKTVLTIAWITHAAIAVPSEEQPSVNSVVGKPPGLKPIKMKPSSKSDAEDLCKSASNSCSSGDRPDAPTASGRAIHAKFFGGQHNQPQS</sequence>
<proteinExistence type="predicted"/>
<dbReference type="KEGG" id="pgri:PgNI_02314"/>
<evidence type="ECO:0000256" key="2">
    <source>
        <dbReference type="SAM" id="SignalP"/>
    </source>
</evidence>
<dbReference type="GeneID" id="41957293"/>
<reference evidence="4" key="2">
    <citation type="submission" date="2019-10" db="EMBL/GenBank/DDBJ databases">
        <authorList>
            <consortium name="NCBI Genome Project"/>
        </authorList>
    </citation>
    <scope>NUCLEOTIDE SEQUENCE</scope>
    <source>
        <strain evidence="4">NI907</strain>
    </source>
</reference>
<keyword evidence="2" id="KW-0732">Signal</keyword>
<reference evidence="4" key="3">
    <citation type="submission" date="2025-08" db="UniProtKB">
        <authorList>
            <consortium name="RefSeq"/>
        </authorList>
    </citation>
    <scope>IDENTIFICATION</scope>
    <source>
        <strain evidence="4">NI907</strain>
    </source>
</reference>
<name>A0A6P8BJT5_PYRGI</name>
<feature type="region of interest" description="Disordered" evidence="1">
    <location>
        <begin position="22"/>
        <end position="91"/>
    </location>
</feature>
<dbReference type="Proteomes" id="UP000515153">
    <property type="component" value="Unplaced"/>
</dbReference>
<dbReference type="AlphaFoldDB" id="A0A6P8BJT5"/>
<evidence type="ECO:0000313" key="3">
    <source>
        <dbReference type="Proteomes" id="UP000515153"/>
    </source>
</evidence>
<feature type="signal peptide" evidence="2">
    <location>
        <begin position="1"/>
        <end position="18"/>
    </location>
</feature>
<gene>
    <name evidence="4" type="ORF">PgNI_02314</name>
</gene>
<protein>
    <submittedName>
        <fullName evidence="4">Uncharacterized protein</fullName>
    </submittedName>
</protein>
<evidence type="ECO:0000313" key="4">
    <source>
        <dbReference type="RefSeq" id="XP_030987264.1"/>
    </source>
</evidence>
<evidence type="ECO:0000256" key="1">
    <source>
        <dbReference type="SAM" id="MobiDB-lite"/>
    </source>
</evidence>
<accession>A0A6P8BJT5</accession>
<keyword evidence="3" id="KW-1185">Reference proteome</keyword>